<dbReference type="InterPro" id="IPR051785">
    <property type="entry name" value="MMCE/EMCE_epimerase"/>
</dbReference>
<dbReference type="PANTHER" id="PTHR43048">
    <property type="entry name" value="METHYLMALONYL-COA EPIMERASE"/>
    <property type="match status" value="1"/>
</dbReference>
<dbReference type="KEGG" id="nao:Y958_14555"/>
<sequence>MPRPRFRQSLRTRTPAMDETKSEMTDHEQSADNALVRPLALSHVGIHVSDLSRSIDFYSRVFGFRAFYDNQEGPEKDRVVIGLIANIAVELIKKAKPTATEPDGASVGQTPPSTYVALTFSVPDVDIAYGELLAAGLANMGPPTAMPPDIRMVFLRDPDGTLLELIDLGGPKSLAEMVGLA</sequence>
<dbReference type="AlphaFoldDB" id="A0A248JUI3"/>
<feature type="compositionally biased region" description="Basic residues" evidence="2">
    <location>
        <begin position="1"/>
        <end position="10"/>
    </location>
</feature>
<dbReference type="GO" id="GO:0046872">
    <property type="term" value="F:metal ion binding"/>
    <property type="evidence" value="ECO:0007669"/>
    <property type="project" value="UniProtKB-KW"/>
</dbReference>
<dbReference type="SUPFAM" id="SSF54593">
    <property type="entry name" value="Glyoxalase/Bleomycin resistance protein/Dihydroxybiphenyl dioxygenase"/>
    <property type="match status" value="1"/>
</dbReference>
<proteinExistence type="predicted"/>
<dbReference type="GO" id="GO:0004462">
    <property type="term" value="F:lactoylglutathione lyase activity"/>
    <property type="evidence" value="ECO:0007669"/>
    <property type="project" value="InterPro"/>
</dbReference>
<dbReference type="Pfam" id="PF00903">
    <property type="entry name" value="Glyoxalase"/>
    <property type="match status" value="1"/>
</dbReference>
<feature type="compositionally biased region" description="Basic and acidic residues" evidence="2">
    <location>
        <begin position="16"/>
        <end position="30"/>
    </location>
</feature>
<feature type="domain" description="VOC" evidence="3">
    <location>
        <begin position="40"/>
        <end position="168"/>
    </location>
</feature>
<dbReference type="Proteomes" id="UP000197153">
    <property type="component" value="Chromosome 2"/>
</dbReference>
<feature type="region of interest" description="Disordered" evidence="2">
    <location>
        <begin position="1"/>
        <end position="30"/>
    </location>
</feature>
<dbReference type="PROSITE" id="PS51819">
    <property type="entry name" value="VOC"/>
    <property type="match status" value="1"/>
</dbReference>
<dbReference type="InterPro" id="IPR004360">
    <property type="entry name" value="Glyas_Fos-R_dOase_dom"/>
</dbReference>
<dbReference type="InterPro" id="IPR018146">
    <property type="entry name" value="Glyoxalase_1_CS"/>
</dbReference>
<organism evidence="4 5">
    <name type="scientific">Nitrospirillum viridazoti CBAmc</name>
    <dbReference type="NCBI Taxonomy" id="1441467"/>
    <lineage>
        <taxon>Bacteria</taxon>
        <taxon>Pseudomonadati</taxon>
        <taxon>Pseudomonadota</taxon>
        <taxon>Alphaproteobacteria</taxon>
        <taxon>Rhodospirillales</taxon>
        <taxon>Azospirillaceae</taxon>
        <taxon>Nitrospirillum</taxon>
        <taxon>Nitrospirillum viridazoti</taxon>
    </lineage>
</organism>
<dbReference type="Gene3D" id="3.10.180.10">
    <property type="entry name" value="2,3-Dihydroxybiphenyl 1,2-Dioxygenase, domain 1"/>
    <property type="match status" value="1"/>
</dbReference>
<accession>A0A248JUI3</accession>
<protein>
    <recommendedName>
        <fullName evidence="3">VOC domain-containing protein</fullName>
    </recommendedName>
</protein>
<dbReference type="PANTHER" id="PTHR43048:SF3">
    <property type="entry name" value="METHYLMALONYL-COA EPIMERASE, MITOCHONDRIAL"/>
    <property type="match status" value="1"/>
</dbReference>
<dbReference type="InterPro" id="IPR037523">
    <property type="entry name" value="VOC_core"/>
</dbReference>
<evidence type="ECO:0000313" key="4">
    <source>
        <dbReference type="EMBL" id="ASG22186.1"/>
    </source>
</evidence>
<evidence type="ECO:0000256" key="1">
    <source>
        <dbReference type="ARBA" id="ARBA00022723"/>
    </source>
</evidence>
<dbReference type="InterPro" id="IPR029068">
    <property type="entry name" value="Glyas_Bleomycin-R_OHBP_Dase"/>
</dbReference>
<keyword evidence="1" id="KW-0479">Metal-binding</keyword>
<dbReference type="GO" id="GO:0046491">
    <property type="term" value="P:L-methylmalonyl-CoA metabolic process"/>
    <property type="evidence" value="ECO:0007669"/>
    <property type="project" value="TreeGrafter"/>
</dbReference>
<keyword evidence="5" id="KW-1185">Reference proteome</keyword>
<evidence type="ECO:0000256" key="2">
    <source>
        <dbReference type="SAM" id="MobiDB-lite"/>
    </source>
</evidence>
<evidence type="ECO:0000313" key="5">
    <source>
        <dbReference type="Proteomes" id="UP000197153"/>
    </source>
</evidence>
<reference evidence="4 5" key="1">
    <citation type="submission" date="2017-06" db="EMBL/GenBank/DDBJ databases">
        <title>Complete genome sequence of Nitrospirillum amazonense strain CBAmC, an endophytic nitrogen-fixing and plant growth-promoting bacterium, isolated from sugarcane.</title>
        <authorList>
            <person name="Schwab S."/>
            <person name="dos Santos Teixeira K.R."/>
            <person name="Simoes Araujo J.L."/>
            <person name="Soares Vidal M."/>
            <person name="Borges de Freitas H.R."/>
            <person name="Rivello Crivelaro A.L."/>
            <person name="Bueno de Camargo Nunes A."/>
            <person name="dos Santos C.M."/>
            <person name="Palmeira da Silva Rosa D."/>
            <person name="da Silva Padilha D."/>
            <person name="da Silva E."/>
            <person name="Araujo Terra L."/>
            <person name="Soares Mendes V."/>
            <person name="Farinelli L."/>
            <person name="Magalhaes Cruz L."/>
            <person name="Baldani J.I."/>
        </authorList>
    </citation>
    <scope>NUCLEOTIDE SEQUENCE [LARGE SCALE GENOMIC DNA]</scope>
    <source>
        <strain evidence="4 5">CBAmC</strain>
    </source>
</reference>
<evidence type="ECO:0000259" key="3">
    <source>
        <dbReference type="PROSITE" id="PS51819"/>
    </source>
</evidence>
<gene>
    <name evidence="4" type="ORF">Y958_14555</name>
</gene>
<name>A0A248JUI3_9PROT</name>
<dbReference type="GO" id="GO:0004493">
    <property type="term" value="F:methylmalonyl-CoA epimerase activity"/>
    <property type="evidence" value="ECO:0007669"/>
    <property type="project" value="TreeGrafter"/>
</dbReference>
<dbReference type="EMBL" id="CP022111">
    <property type="protein sequence ID" value="ASG22186.1"/>
    <property type="molecule type" value="Genomic_DNA"/>
</dbReference>
<dbReference type="PROSITE" id="PS00934">
    <property type="entry name" value="GLYOXALASE_I_1"/>
    <property type="match status" value="1"/>
</dbReference>